<accession>A0A7R9L445</accession>
<evidence type="ECO:0000313" key="3">
    <source>
        <dbReference type="Proteomes" id="UP000759131"/>
    </source>
</evidence>
<keyword evidence="3" id="KW-1185">Reference proteome</keyword>
<protein>
    <recommendedName>
        <fullName evidence="1">N-acetyltransferase domain-containing protein</fullName>
    </recommendedName>
</protein>
<dbReference type="Pfam" id="PF00583">
    <property type="entry name" value="Acetyltransf_1"/>
    <property type="match status" value="2"/>
</dbReference>
<gene>
    <name evidence="2" type="ORF">OSB1V03_LOCUS14920</name>
</gene>
<dbReference type="InterPro" id="IPR016181">
    <property type="entry name" value="Acyl_CoA_acyltransferase"/>
</dbReference>
<dbReference type="InterPro" id="IPR000182">
    <property type="entry name" value="GNAT_dom"/>
</dbReference>
<dbReference type="InterPro" id="IPR052729">
    <property type="entry name" value="Acyl/Acetyltrans_Enzymes"/>
</dbReference>
<dbReference type="PANTHER" id="PTHR47237">
    <property type="entry name" value="SLL0310 PROTEIN"/>
    <property type="match status" value="1"/>
</dbReference>
<name>A0A7R9L445_9ACAR</name>
<dbReference type="OrthoDB" id="5771378at2759"/>
<sequence>MSVRKIPSFIIRELRLSDCHEVREIWKSSKSNVIKCGPEAMFTTDPKGVFVVENTDSGKVFGYVSAVKLSPELAFIGGYAVREEYQRLGIGKTLWDKAMAYMGDTNVGLFAANLKMFAIYRDLYNFQQIPDRMAQHMRGPLNISRDIINSIDGISLEAINENNIRDVIEYDKQVCDGLDRSNYLSALYKIPENIHLVAINDRKEVVGYCFVIDTCNGITGIAPLYADNQQIAELLANKCCQRLPPNKTTDILLKCWDSDQRAIQMAKKLGLKEGHKQMTAFTKRVIDGNLDKIYCIASRILGACSGVNIGPDLSFVGQYAVRAEYQGLGIGKALWVKALENMGDRNASLFAANVKIFTIYRDVHHFSAVPKKRIIHMKGEFAPNNDIIDRIDGISLMAINEDNIKDVIEYDKQVCDGLDRSAMLSALYKSPENINLVAVNERNQVLGYCFVLDTSSGVTGITPLYADTQQIAELLANKCCQRLPTHKTKKMLYLCWDSNPNSIAVAEKLGL</sequence>
<feature type="domain" description="N-acetyltransferase" evidence="1">
    <location>
        <begin position="9"/>
        <end position="148"/>
    </location>
</feature>
<dbReference type="AlphaFoldDB" id="A0A7R9L445"/>
<dbReference type="Gene3D" id="3.40.630.30">
    <property type="match status" value="1"/>
</dbReference>
<dbReference type="CDD" id="cd04301">
    <property type="entry name" value="NAT_SF"/>
    <property type="match status" value="2"/>
</dbReference>
<evidence type="ECO:0000313" key="2">
    <source>
        <dbReference type="EMBL" id="CAD7634524.1"/>
    </source>
</evidence>
<dbReference type="InterPro" id="IPR041496">
    <property type="entry name" value="YitH/HolE_GNAT"/>
</dbReference>
<dbReference type="Proteomes" id="UP000759131">
    <property type="component" value="Unassembled WGS sequence"/>
</dbReference>
<organism evidence="2">
    <name type="scientific">Medioppia subpectinata</name>
    <dbReference type="NCBI Taxonomy" id="1979941"/>
    <lineage>
        <taxon>Eukaryota</taxon>
        <taxon>Metazoa</taxon>
        <taxon>Ecdysozoa</taxon>
        <taxon>Arthropoda</taxon>
        <taxon>Chelicerata</taxon>
        <taxon>Arachnida</taxon>
        <taxon>Acari</taxon>
        <taxon>Acariformes</taxon>
        <taxon>Sarcoptiformes</taxon>
        <taxon>Oribatida</taxon>
        <taxon>Brachypylina</taxon>
        <taxon>Oppioidea</taxon>
        <taxon>Oppiidae</taxon>
        <taxon>Medioppia</taxon>
    </lineage>
</organism>
<evidence type="ECO:0000259" key="1">
    <source>
        <dbReference type="PROSITE" id="PS51186"/>
    </source>
</evidence>
<dbReference type="GO" id="GO:0016747">
    <property type="term" value="F:acyltransferase activity, transferring groups other than amino-acyl groups"/>
    <property type="evidence" value="ECO:0007669"/>
    <property type="project" value="InterPro"/>
</dbReference>
<dbReference type="PANTHER" id="PTHR47237:SF1">
    <property type="entry name" value="SLL0310 PROTEIN"/>
    <property type="match status" value="1"/>
</dbReference>
<dbReference type="SUPFAM" id="SSF55729">
    <property type="entry name" value="Acyl-CoA N-acyltransferases (Nat)"/>
    <property type="match status" value="2"/>
</dbReference>
<feature type="non-terminal residue" evidence="2">
    <location>
        <position position="1"/>
    </location>
</feature>
<dbReference type="EMBL" id="OC869382">
    <property type="protein sequence ID" value="CAD7634524.1"/>
    <property type="molecule type" value="Genomic_DNA"/>
</dbReference>
<dbReference type="EMBL" id="CAJPIZ010014807">
    <property type="protein sequence ID" value="CAG2114954.1"/>
    <property type="molecule type" value="Genomic_DNA"/>
</dbReference>
<reference evidence="2" key="1">
    <citation type="submission" date="2020-11" db="EMBL/GenBank/DDBJ databases">
        <authorList>
            <person name="Tran Van P."/>
        </authorList>
    </citation>
    <scope>NUCLEOTIDE SEQUENCE</scope>
</reference>
<dbReference type="Gene3D" id="3.40.630.90">
    <property type="match status" value="2"/>
</dbReference>
<proteinExistence type="predicted"/>
<dbReference type="Pfam" id="PF18014">
    <property type="entry name" value="Acetyltransf_18"/>
    <property type="match status" value="2"/>
</dbReference>
<dbReference type="PROSITE" id="PS51186">
    <property type="entry name" value="GNAT"/>
    <property type="match status" value="1"/>
</dbReference>